<keyword evidence="5" id="KW-0133">Cell shape</keyword>
<evidence type="ECO:0000256" key="6">
    <source>
        <dbReference type="ARBA" id="ARBA00022984"/>
    </source>
</evidence>
<sequence length="681" mass="74029">MIKRQHKKKIKRMANLPFRLNALFFAVALLFSILLFRLVQMQLVNYNFYHKKLTASTTYTVKTANQRGQIYDANGTALVSNVEKNVLTFTRSNTMTTQYIKELAQQLPNYVTLDDASVSTRDKKDYYLADTETYQKVVEALPKSKKVDYFGNSLSQATIYKNAVASVPDSAIDYSDEELRVVHAFTEMNAAQTFATVNITTEDLTDEQMAAVKAAAKSSLKGLAISKTWDRDVADTSLASLVGSISSEKTGLPKEDAKSYLKKGYSLNDRVGTSYLEKAYESDLQGERTVRTVVVDRNNKIVSDKVTEKGSTGNSLKLTINLDFQNKVQSILQQYYNTDISNGEAVNSDGIYAVAIEPSTGKVLAMAGLKHEVGSSTATTDILGNINNVFTPGSVVKGATLSAGWQNNVLSGNEVLYDQEISGIKSWFTSGSMPITAVQALEYSSNTYMVQIALKLMGQNYTAGSTLSNKGYKDAMAKLRATYAEYGLGTTTGLDLPEAEGYIPTSFTVSDTLFESFGQYDAYSPIQLAQYVATVANGGNRVATHLVEGIYSQKDGALGDKIKDITGATLNTVSLPDGDMALIQEGFYNVVNSNSAYATGSQMRSSVTTISGKTGTAETYTQNASGTTVKTVNLNAVAYDENKTIAVAVMYPHAASTSTYIHQQIARDIINQYVSSNSSSN</sequence>
<organism evidence="12 13">
    <name type="scientific">Streptococcus hyointestinalis</name>
    <dbReference type="NCBI Taxonomy" id="1337"/>
    <lineage>
        <taxon>Bacteria</taxon>
        <taxon>Bacillati</taxon>
        <taxon>Bacillota</taxon>
        <taxon>Bacilli</taxon>
        <taxon>Lactobacillales</taxon>
        <taxon>Streptococcaceae</taxon>
        <taxon>Streptococcus</taxon>
    </lineage>
</organism>
<dbReference type="Proteomes" id="UP000254924">
    <property type="component" value="Unassembled WGS sequence"/>
</dbReference>
<feature type="domain" description="Penicillin-binding protein transpeptidase" evidence="10">
    <location>
        <begin position="352"/>
        <end position="670"/>
    </location>
</feature>
<evidence type="ECO:0000256" key="7">
    <source>
        <dbReference type="ARBA" id="ARBA00022989"/>
    </source>
</evidence>
<evidence type="ECO:0000256" key="2">
    <source>
        <dbReference type="ARBA" id="ARBA00007171"/>
    </source>
</evidence>
<dbReference type="GO" id="GO:0008658">
    <property type="term" value="F:penicillin binding"/>
    <property type="evidence" value="ECO:0007669"/>
    <property type="project" value="InterPro"/>
</dbReference>
<dbReference type="PANTHER" id="PTHR30627:SF2">
    <property type="entry name" value="PEPTIDOGLYCAN D,D-TRANSPEPTIDASE MRDA"/>
    <property type="match status" value="1"/>
</dbReference>
<dbReference type="Pfam" id="PF00905">
    <property type="entry name" value="Transpeptidase"/>
    <property type="match status" value="1"/>
</dbReference>
<dbReference type="GO" id="GO:0071555">
    <property type="term" value="P:cell wall organization"/>
    <property type="evidence" value="ECO:0007669"/>
    <property type="project" value="UniProtKB-KW"/>
</dbReference>
<evidence type="ECO:0000256" key="5">
    <source>
        <dbReference type="ARBA" id="ARBA00022960"/>
    </source>
</evidence>
<gene>
    <name evidence="12" type="primary">penA</name>
    <name evidence="12" type="ORF">NCTC12224_01984</name>
</gene>
<keyword evidence="6" id="KW-0573">Peptidoglycan synthesis</keyword>
<dbReference type="NCBIfam" id="NF038278">
    <property type="entry name" value="strep_PBP2B"/>
    <property type="match status" value="1"/>
</dbReference>
<dbReference type="InterPro" id="IPR036138">
    <property type="entry name" value="PBP_dimer_sf"/>
</dbReference>
<dbReference type="InterPro" id="IPR047982">
    <property type="entry name" value="PBP2B"/>
</dbReference>
<proteinExistence type="inferred from homology"/>
<reference evidence="12 13" key="1">
    <citation type="submission" date="2018-06" db="EMBL/GenBank/DDBJ databases">
        <authorList>
            <consortium name="Pathogen Informatics"/>
            <person name="Doyle S."/>
        </authorList>
    </citation>
    <scope>NUCLEOTIDE SEQUENCE [LARGE SCALE GENOMIC DNA]</scope>
    <source>
        <strain evidence="12 13">NCTC12224</strain>
    </source>
</reference>
<dbReference type="AlphaFoldDB" id="A0A380KC01"/>
<dbReference type="Gene3D" id="3.90.1310.10">
    <property type="entry name" value="Penicillin-binding protein 2a (Domain 2)"/>
    <property type="match status" value="1"/>
</dbReference>
<dbReference type="InterPro" id="IPR012338">
    <property type="entry name" value="Beta-lactam/transpept-like"/>
</dbReference>
<dbReference type="InterPro" id="IPR050515">
    <property type="entry name" value="Beta-lactam/transpept"/>
</dbReference>
<protein>
    <submittedName>
        <fullName evidence="12">Penicillin-binding protein 2b</fullName>
    </submittedName>
</protein>
<comment type="similarity">
    <text evidence="2">Belongs to the transpeptidase family.</text>
</comment>
<evidence type="ECO:0000313" key="13">
    <source>
        <dbReference type="Proteomes" id="UP000254924"/>
    </source>
</evidence>
<evidence type="ECO:0000259" key="10">
    <source>
        <dbReference type="Pfam" id="PF00905"/>
    </source>
</evidence>
<keyword evidence="8" id="KW-0472">Membrane</keyword>
<dbReference type="Pfam" id="PF03717">
    <property type="entry name" value="PBP_dimer"/>
    <property type="match status" value="1"/>
</dbReference>
<dbReference type="InterPro" id="IPR005311">
    <property type="entry name" value="PBP_dimer"/>
</dbReference>
<accession>A0A380KC01</accession>
<comment type="subcellular location">
    <subcellularLocation>
        <location evidence="1">Cell membrane</location>
        <topology evidence="1">Single-pass membrane protein</topology>
    </subcellularLocation>
</comment>
<name>A0A380KC01_9STRE</name>
<dbReference type="GO" id="GO:0008360">
    <property type="term" value="P:regulation of cell shape"/>
    <property type="evidence" value="ECO:0007669"/>
    <property type="project" value="UniProtKB-KW"/>
</dbReference>
<evidence type="ECO:0000256" key="4">
    <source>
        <dbReference type="ARBA" id="ARBA00022692"/>
    </source>
</evidence>
<evidence type="ECO:0000313" key="12">
    <source>
        <dbReference type="EMBL" id="SUN62615.1"/>
    </source>
</evidence>
<keyword evidence="4" id="KW-0812">Transmembrane</keyword>
<evidence type="ECO:0000256" key="3">
    <source>
        <dbReference type="ARBA" id="ARBA00022475"/>
    </source>
</evidence>
<keyword evidence="9" id="KW-0961">Cell wall biogenesis/degradation</keyword>
<keyword evidence="13" id="KW-1185">Reference proteome</keyword>
<dbReference type="PANTHER" id="PTHR30627">
    <property type="entry name" value="PEPTIDOGLYCAN D,D-TRANSPEPTIDASE"/>
    <property type="match status" value="1"/>
</dbReference>
<dbReference type="EMBL" id="UHFN01000007">
    <property type="protein sequence ID" value="SUN62615.1"/>
    <property type="molecule type" value="Genomic_DNA"/>
</dbReference>
<dbReference type="GO" id="GO:0071972">
    <property type="term" value="F:peptidoglycan L,D-transpeptidase activity"/>
    <property type="evidence" value="ECO:0007669"/>
    <property type="project" value="InterPro"/>
</dbReference>
<evidence type="ECO:0000256" key="9">
    <source>
        <dbReference type="ARBA" id="ARBA00023316"/>
    </source>
</evidence>
<dbReference type="InterPro" id="IPR001460">
    <property type="entry name" value="PCN-bd_Tpept"/>
</dbReference>
<keyword evidence="3" id="KW-1003">Cell membrane</keyword>
<feature type="domain" description="Penicillin-binding protein dimerisation" evidence="11">
    <location>
        <begin position="66"/>
        <end position="303"/>
    </location>
</feature>
<evidence type="ECO:0000256" key="1">
    <source>
        <dbReference type="ARBA" id="ARBA00004162"/>
    </source>
</evidence>
<keyword evidence="7" id="KW-1133">Transmembrane helix</keyword>
<dbReference type="SUPFAM" id="SSF56519">
    <property type="entry name" value="Penicillin binding protein dimerisation domain"/>
    <property type="match status" value="1"/>
</dbReference>
<dbReference type="Gene3D" id="1.10.10.1230">
    <property type="entry name" value="Penicillin-binding protein, N-terminal non-catalytic domain, head sub-domain"/>
    <property type="match status" value="1"/>
</dbReference>
<dbReference type="SUPFAM" id="SSF56601">
    <property type="entry name" value="beta-lactamase/transpeptidase-like"/>
    <property type="match status" value="1"/>
</dbReference>
<evidence type="ECO:0000259" key="11">
    <source>
        <dbReference type="Pfam" id="PF03717"/>
    </source>
</evidence>
<dbReference type="GO" id="GO:0005886">
    <property type="term" value="C:plasma membrane"/>
    <property type="evidence" value="ECO:0007669"/>
    <property type="project" value="UniProtKB-SubCell"/>
</dbReference>
<dbReference type="Gene3D" id="3.40.710.10">
    <property type="entry name" value="DD-peptidase/beta-lactamase superfamily"/>
    <property type="match status" value="1"/>
</dbReference>
<dbReference type="OrthoDB" id="9770103at2"/>
<evidence type="ECO:0000256" key="8">
    <source>
        <dbReference type="ARBA" id="ARBA00023136"/>
    </source>
</evidence>
<dbReference type="GO" id="GO:0009252">
    <property type="term" value="P:peptidoglycan biosynthetic process"/>
    <property type="evidence" value="ECO:0007669"/>
    <property type="project" value="UniProtKB-KW"/>
</dbReference>